<organism evidence="3 4">
    <name type="scientific">Chara braunii</name>
    <name type="common">Braun's stonewort</name>
    <dbReference type="NCBI Taxonomy" id="69332"/>
    <lineage>
        <taxon>Eukaryota</taxon>
        <taxon>Viridiplantae</taxon>
        <taxon>Streptophyta</taxon>
        <taxon>Charophyceae</taxon>
        <taxon>Charales</taxon>
        <taxon>Characeae</taxon>
        <taxon>Chara</taxon>
    </lineage>
</organism>
<name>A0A388KB68_CHABU</name>
<keyword evidence="4" id="KW-1185">Reference proteome</keyword>
<protein>
    <submittedName>
        <fullName evidence="3">Uncharacterized protein</fullName>
    </submittedName>
</protein>
<comment type="caution">
    <text evidence="3">The sequence shown here is derived from an EMBL/GenBank/DDBJ whole genome shotgun (WGS) entry which is preliminary data.</text>
</comment>
<feature type="chain" id="PRO_5017200896" evidence="2">
    <location>
        <begin position="18"/>
        <end position="325"/>
    </location>
</feature>
<accession>A0A388KB68</accession>
<proteinExistence type="predicted"/>
<feature type="signal peptide" evidence="2">
    <location>
        <begin position="1"/>
        <end position="17"/>
    </location>
</feature>
<keyword evidence="2" id="KW-0732">Signal</keyword>
<dbReference type="OrthoDB" id="406551at2759"/>
<gene>
    <name evidence="3" type="ORF">CBR_g88566</name>
</gene>
<evidence type="ECO:0000256" key="2">
    <source>
        <dbReference type="SAM" id="SignalP"/>
    </source>
</evidence>
<feature type="compositionally biased region" description="Low complexity" evidence="1">
    <location>
        <begin position="41"/>
        <end position="76"/>
    </location>
</feature>
<evidence type="ECO:0000313" key="4">
    <source>
        <dbReference type="Proteomes" id="UP000265515"/>
    </source>
</evidence>
<sequence length="325" mass="35859">MLWVLGLGLSVVWPVHPACSNVAYTLGVAIPVDDTSELIASSGGSSDQSSSLSSSSTSSSDQSSSSSLLLSSSSSSSVPVGAGLASIARSHATPTVPGLDDHGVSPEPPMPVLPPIWPPKFVIEFNETEYLGIFSLHTGGKIYYDSTNQRSRIDRDVGRGDRFCGTVWPIRRTPCSHVVVGGVRYLVFPEHRYCCQCCRASDGCGIRPRTWLANATYIGRENVEGYDCNKWKQTHKDTTNYWQVIADSTPMRIYVEPRTQLTFRHDTFKLMNSIDSDIFSLPHGYGCEQRCPGLCYITSSEGVDRVLRRYGRKVLSYLHPFLFPF</sequence>
<feature type="region of interest" description="Disordered" evidence="1">
    <location>
        <begin position="40"/>
        <end position="76"/>
    </location>
</feature>
<dbReference type="Gramene" id="GBG67277">
    <property type="protein sequence ID" value="GBG67277"/>
    <property type="gene ID" value="CBR_g88566"/>
</dbReference>
<dbReference type="AlphaFoldDB" id="A0A388KB68"/>
<evidence type="ECO:0000256" key="1">
    <source>
        <dbReference type="SAM" id="MobiDB-lite"/>
    </source>
</evidence>
<dbReference type="Proteomes" id="UP000265515">
    <property type="component" value="Unassembled WGS sequence"/>
</dbReference>
<evidence type="ECO:0000313" key="3">
    <source>
        <dbReference type="EMBL" id="GBG67277.1"/>
    </source>
</evidence>
<reference evidence="3 4" key="1">
    <citation type="journal article" date="2018" name="Cell">
        <title>The Chara Genome: Secondary Complexity and Implications for Plant Terrestrialization.</title>
        <authorList>
            <person name="Nishiyama T."/>
            <person name="Sakayama H."/>
            <person name="Vries J.D."/>
            <person name="Buschmann H."/>
            <person name="Saint-Marcoux D."/>
            <person name="Ullrich K.K."/>
            <person name="Haas F.B."/>
            <person name="Vanderstraeten L."/>
            <person name="Becker D."/>
            <person name="Lang D."/>
            <person name="Vosolsobe S."/>
            <person name="Rombauts S."/>
            <person name="Wilhelmsson P.K.I."/>
            <person name="Janitza P."/>
            <person name="Kern R."/>
            <person name="Heyl A."/>
            <person name="Rumpler F."/>
            <person name="Villalobos L.I.A.C."/>
            <person name="Clay J.M."/>
            <person name="Skokan R."/>
            <person name="Toyoda A."/>
            <person name="Suzuki Y."/>
            <person name="Kagoshima H."/>
            <person name="Schijlen E."/>
            <person name="Tajeshwar N."/>
            <person name="Catarino B."/>
            <person name="Hetherington A.J."/>
            <person name="Saltykova A."/>
            <person name="Bonnot C."/>
            <person name="Breuninger H."/>
            <person name="Symeonidi A."/>
            <person name="Radhakrishnan G.V."/>
            <person name="Van Nieuwerburgh F."/>
            <person name="Deforce D."/>
            <person name="Chang C."/>
            <person name="Karol K.G."/>
            <person name="Hedrich R."/>
            <person name="Ulvskov P."/>
            <person name="Glockner G."/>
            <person name="Delwiche C.F."/>
            <person name="Petrasek J."/>
            <person name="Van de Peer Y."/>
            <person name="Friml J."/>
            <person name="Beilby M."/>
            <person name="Dolan L."/>
            <person name="Kohara Y."/>
            <person name="Sugano S."/>
            <person name="Fujiyama A."/>
            <person name="Delaux P.-M."/>
            <person name="Quint M."/>
            <person name="TheiBen G."/>
            <person name="Hagemann M."/>
            <person name="Harholt J."/>
            <person name="Dunand C."/>
            <person name="Zachgo S."/>
            <person name="Langdale J."/>
            <person name="Maumus F."/>
            <person name="Straeten D.V.D."/>
            <person name="Gould S.B."/>
            <person name="Rensing S.A."/>
        </authorList>
    </citation>
    <scope>NUCLEOTIDE SEQUENCE [LARGE SCALE GENOMIC DNA]</scope>
    <source>
        <strain evidence="3 4">S276</strain>
    </source>
</reference>
<dbReference type="EMBL" id="BFEA01000085">
    <property type="protein sequence ID" value="GBG67277.1"/>
    <property type="molecule type" value="Genomic_DNA"/>
</dbReference>